<feature type="region of interest" description="Disordered" evidence="1">
    <location>
        <begin position="485"/>
        <end position="518"/>
    </location>
</feature>
<reference evidence="3 4" key="1">
    <citation type="submission" date="2013-03" db="EMBL/GenBank/DDBJ databases">
        <title>The Genome Sequence of Phialophora europaea CBS 101466.</title>
        <authorList>
            <consortium name="The Broad Institute Genomics Platform"/>
            <person name="Cuomo C."/>
            <person name="de Hoog S."/>
            <person name="Gorbushina A."/>
            <person name="Walker B."/>
            <person name="Young S.K."/>
            <person name="Zeng Q."/>
            <person name="Gargeya S."/>
            <person name="Fitzgerald M."/>
            <person name="Haas B."/>
            <person name="Abouelleil A."/>
            <person name="Allen A.W."/>
            <person name="Alvarado L."/>
            <person name="Arachchi H.M."/>
            <person name="Berlin A.M."/>
            <person name="Chapman S.B."/>
            <person name="Gainer-Dewar J."/>
            <person name="Goldberg J."/>
            <person name="Griggs A."/>
            <person name="Gujja S."/>
            <person name="Hansen M."/>
            <person name="Howarth C."/>
            <person name="Imamovic A."/>
            <person name="Ireland A."/>
            <person name="Larimer J."/>
            <person name="McCowan C."/>
            <person name="Murphy C."/>
            <person name="Pearson M."/>
            <person name="Poon T.W."/>
            <person name="Priest M."/>
            <person name="Roberts A."/>
            <person name="Saif S."/>
            <person name="Shea T."/>
            <person name="Sisk P."/>
            <person name="Sykes S."/>
            <person name="Wortman J."/>
            <person name="Nusbaum C."/>
            <person name="Birren B."/>
        </authorList>
    </citation>
    <scope>NUCLEOTIDE SEQUENCE [LARGE SCALE GENOMIC DNA]</scope>
    <source>
        <strain evidence="3 4">CBS 101466</strain>
    </source>
</reference>
<organism evidence="3 4">
    <name type="scientific">Cyphellophora europaea (strain CBS 101466)</name>
    <name type="common">Phialophora europaea</name>
    <dbReference type="NCBI Taxonomy" id="1220924"/>
    <lineage>
        <taxon>Eukaryota</taxon>
        <taxon>Fungi</taxon>
        <taxon>Dikarya</taxon>
        <taxon>Ascomycota</taxon>
        <taxon>Pezizomycotina</taxon>
        <taxon>Eurotiomycetes</taxon>
        <taxon>Chaetothyriomycetidae</taxon>
        <taxon>Chaetothyriales</taxon>
        <taxon>Cyphellophoraceae</taxon>
        <taxon>Cyphellophora</taxon>
    </lineage>
</organism>
<feature type="region of interest" description="Disordered" evidence="1">
    <location>
        <begin position="184"/>
        <end position="263"/>
    </location>
</feature>
<name>W2RWE2_CYPE1</name>
<feature type="region of interest" description="Disordered" evidence="1">
    <location>
        <begin position="1"/>
        <end position="56"/>
    </location>
</feature>
<dbReference type="InterPro" id="IPR018306">
    <property type="entry name" value="Phage_T5_Orf172_DNA-bd"/>
</dbReference>
<proteinExistence type="predicted"/>
<dbReference type="Pfam" id="PF10544">
    <property type="entry name" value="T5orf172"/>
    <property type="match status" value="1"/>
</dbReference>
<feature type="region of interest" description="Disordered" evidence="1">
    <location>
        <begin position="114"/>
        <end position="169"/>
    </location>
</feature>
<accession>W2RWE2</accession>
<protein>
    <recommendedName>
        <fullName evidence="2">Bacteriophage T5 Orf172 DNA-binding domain-containing protein</fullName>
    </recommendedName>
</protein>
<dbReference type="PANTHER" id="PTHR28094">
    <property type="entry name" value="MEIOTICALLY UP-REGULATED GENE 113 PROTEIN"/>
    <property type="match status" value="1"/>
</dbReference>
<dbReference type="PANTHER" id="PTHR28094:SF2">
    <property type="entry name" value="BACTERIOPHAGE T5 ORF172 DNA-BINDING DOMAIN-CONTAINING PROTEIN"/>
    <property type="match status" value="1"/>
</dbReference>
<dbReference type="HOGENOM" id="CLU_024511_1_0_1"/>
<dbReference type="SMART" id="SM00974">
    <property type="entry name" value="T5orf172"/>
    <property type="match status" value="1"/>
</dbReference>
<evidence type="ECO:0000313" key="3">
    <source>
        <dbReference type="EMBL" id="ETN40831.1"/>
    </source>
</evidence>
<dbReference type="GeneID" id="19972450"/>
<dbReference type="InParanoid" id="W2RWE2"/>
<feature type="region of interest" description="Disordered" evidence="1">
    <location>
        <begin position="311"/>
        <end position="373"/>
    </location>
</feature>
<dbReference type="InterPro" id="IPR053006">
    <property type="entry name" value="Meiosis_regulatory"/>
</dbReference>
<keyword evidence="4" id="KW-1185">Reference proteome</keyword>
<dbReference type="EMBL" id="KB822720">
    <property type="protein sequence ID" value="ETN40831.1"/>
    <property type="molecule type" value="Genomic_DNA"/>
</dbReference>
<feature type="compositionally biased region" description="Low complexity" evidence="1">
    <location>
        <begin position="229"/>
        <end position="238"/>
    </location>
</feature>
<dbReference type="Proteomes" id="UP000030752">
    <property type="component" value="Unassembled WGS sequence"/>
</dbReference>
<dbReference type="RefSeq" id="XP_008717674.1">
    <property type="nucleotide sequence ID" value="XM_008719452.1"/>
</dbReference>
<dbReference type="STRING" id="1220924.W2RWE2"/>
<evidence type="ECO:0000259" key="2">
    <source>
        <dbReference type="SMART" id="SM00974"/>
    </source>
</evidence>
<dbReference type="eggNOG" id="ENOG502QWMU">
    <property type="taxonomic scope" value="Eukaryota"/>
</dbReference>
<evidence type="ECO:0000313" key="4">
    <source>
        <dbReference type="Proteomes" id="UP000030752"/>
    </source>
</evidence>
<feature type="compositionally biased region" description="Basic and acidic residues" evidence="1">
    <location>
        <begin position="126"/>
        <end position="137"/>
    </location>
</feature>
<dbReference type="OrthoDB" id="2417614at2759"/>
<sequence length="528" mass="57471">MSFSGRTPESLLPRADSKNPATTCKGLTASGRPCRRALAASPKSSPVPSPSRNDRGVLAVLDQDDAAAFYCWQHKDQAESLAAQAEQRTTLFTLKEKSSIDTLADKVGVIDLDSEVSSKRKKRRSHGPEPRLTKRDTLPSGWHDMQGPLMTVPEEYVRPKPPKRKEYSYGRSNVKASWSCCIRADEDDPAPRPRPRPAGTSGAYSSPAPMQVPTGRPTSEIRRKPVPSNPSTSSVPASQRPPAKPYLDAAPDQPGTAPSHSQTQALLSLIPSSLSPQTTSMLLAELSKPISPLNEAGYIYIFWLTPDSAAKPDDETATSIIDDSDSDSDIPTSTRSRNLPSHSTANHHRQSETLKRYASVRAAPSQPSKPKRTVLLKIGRAANVHRRMSQWTKQCGQDITLVRYYPYQSSSALGSSSAGAKKCPHIHRVERLVHLELADQRVASGPCEACGREHKEWFEIEASRKGLRMVDKAVKRWVRWAAQQDRAGGTGVSTGGGAAGPASGNGGGHADVRTPEERARLRPIEGYY</sequence>
<evidence type="ECO:0000256" key="1">
    <source>
        <dbReference type="SAM" id="MobiDB-lite"/>
    </source>
</evidence>
<gene>
    <name evidence="3" type="ORF">HMPREF1541_05111</name>
</gene>
<feature type="domain" description="Bacteriophage T5 Orf172 DNA-binding" evidence="2">
    <location>
        <begin position="370"/>
        <end position="470"/>
    </location>
</feature>
<feature type="compositionally biased region" description="Gly residues" evidence="1">
    <location>
        <begin position="488"/>
        <end position="509"/>
    </location>
</feature>
<dbReference type="VEuPathDB" id="FungiDB:HMPREF1541_05111"/>
<dbReference type="AlphaFoldDB" id="W2RWE2"/>